<evidence type="ECO:0000313" key="5">
    <source>
        <dbReference type="Proteomes" id="UP000037179"/>
    </source>
</evidence>
<evidence type="ECO:0000256" key="3">
    <source>
        <dbReference type="PROSITE-ProRule" id="PRU00221"/>
    </source>
</evidence>
<evidence type="ECO:0000256" key="1">
    <source>
        <dbReference type="ARBA" id="ARBA00022574"/>
    </source>
</evidence>
<dbReference type="SUPFAM" id="SSF50978">
    <property type="entry name" value="WD40 repeat-like"/>
    <property type="match status" value="1"/>
</dbReference>
<dbReference type="InterPro" id="IPR001680">
    <property type="entry name" value="WD40_rpt"/>
</dbReference>
<dbReference type="PROSITE" id="PS00678">
    <property type="entry name" value="WD_REPEATS_1"/>
    <property type="match status" value="1"/>
</dbReference>
<name>A0ABC9YPB7_9NOCA</name>
<keyword evidence="1 3" id="KW-0853">WD repeat</keyword>
<dbReference type="Proteomes" id="UP000037179">
    <property type="component" value="Unassembled WGS sequence"/>
</dbReference>
<reference evidence="4 5" key="2">
    <citation type="journal article" date="2016" name="Genome Announc.">
        <title>Draft Genome Sequence of Erythromycin- and Oxytetracycline-Sensitive Nocardia seriolae Strain U-1 (NBRC 110359).</title>
        <authorList>
            <person name="Imajoh M."/>
            <person name="Sukeda M."/>
            <person name="Shimizu M."/>
            <person name="Yamane J."/>
            <person name="Ohnishi K."/>
            <person name="Oshima S."/>
        </authorList>
    </citation>
    <scope>NUCLEOTIDE SEQUENCE [LARGE SCALE GENOMIC DNA]</scope>
    <source>
        <strain evidence="4 5">U-1</strain>
    </source>
</reference>
<proteinExistence type="predicted"/>
<organism evidence="4 5">
    <name type="scientific">Nocardia seriolae</name>
    <dbReference type="NCBI Taxonomy" id="37332"/>
    <lineage>
        <taxon>Bacteria</taxon>
        <taxon>Bacillati</taxon>
        <taxon>Actinomycetota</taxon>
        <taxon>Actinomycetes</taxon>
        <taxon>Mycobacteriales</taxon>
        <taxon>Nocardiaceae</taxon>
        <taxon>Nocardia</taxon>
    </lineage>
</organism>
<keyword evidence="2" id="KW-0677">Repeat</keyword>
<evidence type="ECO:0000313" key="4">
    <source>
        <dbReference type="EMBL" id="GAP27257.1"/>
    </source>
</evidence>
<dbReference type="Gene3D" id="2.130.10.10">
    <property type="entry name" value="YVTN repeat-like/Quinoprotein amine dehydrogenase"/>
    <property type="match status" value="1"/>
</dbReference>
<dbReference type="EMBL" id="BBYQ01000016">
    <property type="protein sequence ID" value="GAP27257.1"/>
    <property type="molecule type" value="Genomic_DNA"/>
</dbReference>
<evidence type="ECO:0000256" key="2">
    <source>
        <dbReference type="ARBA" id="ARBA00022737"/>
    </source>
</evidence>
<dbReference type="PROSITE" id="PS50082">
    <property type="entry name" value="WD_REPEATS_2"/>
    <property type="match status" value="1"/>
</dbReference>
<keyword evidence="5" id="KW-1185">Reference proteome</keyword>
<protein>
    <submittedName>
        <fullName evidence="4">Uncharacterized protein</fullName>
    </submittedName>
</protein>
<dbReference type="InterPro" id="IPR019775">
    <property type="entry name" value="WD40_repeat_CS"/>
</dbReference>
<gene>
    <name evidence="4" type="ORF">NSK11_contig00016-0016</name>
</gene>
<dbReference type="RefSeq" id="WP_036545154.1">
    <property type="nucleotide sequence ID" value="NZ_AP028459.1"/>
</dbReference>
<sequence>MLTQSVAYSWNAALAPDARHIVSTSDDGTVHLWDLDEQRVANRICAITGGLWTEDLWQRYLPQLPYRPPCR</sequence>
<reference evidence="5" key="1">
    <citation type="submission" date="2015-07" db="EMBL/GenBank/DDBJ databases">
        <title>Nocardia seriolae U-1 whole genome shotgun sequence.</title>
        <authorList>
            <person name="Imajoh M."/>
            <person name="Fukumoto Y."/>
            <person name="Sukeda M."/>
            <person name="Yamane J."/>
            <person name="Yamasaki K."/>
            <person name="Shimizu M."/>
            <person name="Ohnishi K."/>
            <person name="Oshima S."/>
        </authorList>
    </citation>
    <scope>NUCLEOTIDE SEQUENCE [LARGE SCALE GENOMIC DNA]</scope>
    <source>
        <strain evidence="5">U-1</strain>
    </source>
</reference>
<dbReference type="InterPro" id="IPR036322">
    <property type="entry name" value="WD40_repeat_dom_sf"/>
</dbReference>
<accession>A0ABC9YPB7</accession>
<feature type="repeat" description="WD" evidence="3">
    <location>
        <begin position="13"/>
        <end position="43"/>
    </location>
</feature>
<dbReference type="InterPro" id="IPR015943">
    <property type="entry name" value="WD40/YVTN_repeat-like_dom_sf"/>
</dbReference>
<dbReference type="AlphaFoldDB" id="A0ABC9YPB7"/>
<comment type="caution">
    <text evidence="4">The sequence shown here is derived from an EMBL/GenBank/DDBJ whole genome shotgun (WGS) entry which is preliminary data.</text>
</comment>